<comment type="subcellular location">
    <subcellularLocation>
        <location evidence="2">Membrane</location>
    </subcellularLocation>
</comment>
<dbReference type="OrthoDB" id="10011262at2759"/>
<accession>A0A1S3HUI1</accession>
<dbReference type="PROSITE" id="PS50262">
    <property type="entry name" value="G_PROTEIN_RECEP_F1_2"/>
    <property type="match status" value="1"/>
</dbReference>
<dbReference type="PRINTS" id="PR00751">
    <property type="entry name" value="THYROLIBRINR"/>
</dbReference>
<feature type="transmembrane region" description="Helical" evidence="8">
    <location>
        <begin position="142"/>
        <end position="159"/>
    </location>
</feature>
<evidence type="ECO:0000313" key="11">
    <source>
        <dbReference type="RefSeq" id="XP_013389201.1"/>
    </source>
</evidence>
<feature type="transmembrane region" description="Helical" evidence="8">
    <location>
        <begin position="75"/>
        <end position="95"/>
    </location>
</feature>
<dbReference type="CDD" id="cd14978">
    <property type="entry name" value="7tmA_FMRFamide_R-like"/>
    <property type="match status" value="1"/>
</dbReference>
<feature type="domain" description="G-protein coupled receptors family 1 profile" evidence="9">
    <location>
        <begin position="39"/>
        <end position="297"/>
    </location>
</feature>
<keyword evidence="4 8" id="KW-0812">Transmembrane</keyword>
<evidence type="ECO:0000259" key="9">
    <source>
        <dbReference type="PROSITE" id="PS50262"/>
    </source>
</evidence>
<dbReference type="InterPro" id="IPR002120">
    <property type="entry name" value="TRH_rcpt_1"/>
</dbReference>
<evidence type="ECO:0000256" key="7">
    <source>
        <dbReference type="ARBA" id="ARBA00032251"/>
    </source>
</evidence>
<evidence type="ECO:0000256" key="3">
    <source>
        <dbReference type="ARBA" id="ARBA00018873"/>
    </source>
</evidence>
<dbReference type="InterPro" id="IPR000276">
    <property type="entry name" value="GPCR_Rhodpsn"/>
</dbReference>
<sequence length="374" mass="42360">MFNHMKQHGTKDYEEFYTMAQQITGLYLYPIICILGLTGNMLSIIVMAQSKLQTSTNVYLAALACSDSIKLLNDLLYFIVILLMKIDPVIANALYGHLYPYAHFVFNVAMCNTAWLTVSVTVERYVYVCFPTRAKTLCTVRLARKVCACVFVVMTGLAIPNALRYKTVEIIDAKTNVTTLDVVVTALWKDDTFKIVFTWVQNLTRSVIPLLVLAVFNASIIQVLRRSRANRKVPARKRITVMLVCIVFVFLICVTPDAILSTFFGFGYNEASFVVRGIREYTDTLLAVNSAINFLLYCTFNKIFRLNFMLIFCRRCYIDNKHSDVSRFNKLKFSKELSGKISCTLKGSTIICAKTTDSRRPCFRSSSGDKGTLV</sequence>
<keyword evidence="10" id="KW-1185">Reference proteome</keyword>
<organism evidence="10 11">
    <name type="scientific">Lingula anatina</name>
    <name type="common">Brachiopod</name>
    <name type="synonym">Lingula unguis</name>
    <dbReference type="NCBI Taxonomy" id="7574"/>
    <lineage>
        <taxon>Eukaryota</taxon>
        <taxon>Metazoa</taxon>
        <taxon>Spiralia</taxon>
        <taxon>Lophotrochozoa</taxon>
        <taxon>Brachiopoda</taxon>
        <taxon>Linguliformea</taxon>
        <taxon>Lingulata</taxon>
        <taxon>Lingulida</taxon>
        <taxon>Linguloidea</taxon>
        <taxon>Lingulidae</taxon>
        <taxon>Lingula</taxon>
    </lineage>
</organism>
<dbReference type="PANTHER" id="PTHR46641">
    <property type="entry name" value="FMRFAMIDE RECEPTOR-RELATED"/>
    <property type="match status" value="1"/>
</dbReference>
<dbReference type="InterPro" id="IPR052954">
    <property type="entry name" value="GPCR-Ligand_Int"/>
</dbReference>
<evidence type="ECO:0000256" key="6">
    <source>
        <dbReference type="ARBA" id="ARBA00023136"/>
    </source>
</evidence>
<feature type="transmembrane region" description="Helical" evidence="8">
    <location>
        <begin position="101"/>
        <end position="122"/>
    </location>
</feature>
<keyword evidence="6 8" id="KW-0472">Membrane</keyword>
<dbReference type="InterPro" id="IPR017452">
    <property type="entry name" value="GPCR_Rhodpsn_7TM"/>
</dbReference>
<evidence type="ECO:0000256" key="2">
    <source>
        <dbReference type="ARBA" id="ARBA00004370"/>
    </source>
</evidence>
<dbReference type="KEGG" id="lak:106157940"/>
<dbReference type="GO" id="GO:0004997">
    <property type="term" value="F:thyrotropin-releasing hormone receptor activity"/>
    <property type="evidence" value="ECO:0007669"/>
    <property type="project" value="InterPro"/>
</dbReference>
<name>A0A1S3HUI1_LINAN</name>
<keyword evidence="5 8" id="KW-1133">Transmembrane helix</keyword>
<evidence type="ECO:0000313" key="10">
    <source>
        <dbReference type="Proteomes" id="UP000085678"/>
    </source>
</evidence>
<protein>
    <recommendedName>
        <fullName evidence="3">Thyrotropin-releasing hormone receptor</fullName>
    </recommendedName>
    <alternativeName>
        <fullName evidence="7">Thyroliberin receptor</fullName>
    </alternativeName>
</protein>
<dbReference type="Gene3D" id="1.20.1070.10">
    <property type="entry name" value="Rhodopsin 7-helix transmembrane proteins"/>
    <property type="match status" value="1"/>
</dbReference>
<dbReference type="Proteomes" id="UP000085678">
    <property type="component" value="Unplaced"/>
</dbReference>
<dbReference type="STRING" id="7574.A0A1S3HUI1"/>
<dbReference type="PANTHER" id="PTHR46641:SF2">
    <property type="entry name" value="FMRFAMIDE RECEPTOR"/>
    <property type="match status" value="1"/>
</dbReference>
<evidence type="ECO:0000256" key="5">
    <source>
        <dbReference type="ARBA" id="ARBA00022989"/>
    </source>
</evidence>
<reference evidence="11" key="1">
    <citation type="submission" date="2025-08" db="UniProtKB">
        <authorList>
            <consortium name="RefSeq"/>
        </authorList>
    </citation>
    <scope>IDENTIFICATION</scope>
    <source>
        <tissue evidence="11">Gonads</tissue>
    </source>
</reference>
<feature type="transmembrane region" description="Helical" evidence="8">
    <location>
        <begin position="284"/>
        <end position="304"/>
    </location>
</feature>
<gene>
    <name evidence="11" type="primary">LOC106157940</name>
</gene>
<dbReference type="GO" id="GO:0016020">
    <property type="term" value="C:membrane"/>
    <property type="evidence" value="ECO:0007669"/>
    <property type="project" value="UniProtKB-SubCell"/>
</dbReference>
<dbReference type="InParanoid" id="A0A1S3HUI1"/>
<dbReference type="Pfam" id="PF00001">
    <property type="entry name" value="7tm_1"/>
    <property type="match status" value="1"/>
</dbReference>
<feature type="transmembrane region" description="Helical" evidence="8">
    <location>
        <begin position="26"/>
        <end position="48"/>
    </location>
</feature>
<feature type="transmembrane region" description="Helical" evidence="8">
    <location>
        <begin position="239"/>
        <end position="264"/>
    </location>
</feature>
<dbReference type="AlphaFoldDB" id="A0A1S3HUI1"/>
<evidence type="ECO:0000256" key="8">
    <source>
        <dbReference type="SAM" id="Phobius"/>
    </source>
</evidence>
<feature type="transmembrane region" description="Helical" evidence="8">
    <location>
        <begin position="207"/>
        <end position="227"/>
    </location>
</feature>
<dbReference type="SUPFAM" id="SSF81321">
    <property type="entry name" value="Family A G protein-coupled receptor-like"/>
    <property type="match status" value="1"/>
</dbReference>
<proteinExistence type="predicted"/>
<dbReference type="PRINTS" id="PR00237">
    <property type="entry name" value="GPCRRHODOPSN"/>
</dbReference>
<comment type="function">
    <text evidence="1">Receptor for thyrotropin-releasing hormone (TRH). Upon ligand binding, this G-protein-coupled receptor triggers activation of the phosphatidylinositol (IP3)-calcium-protein kinase C (PKC) pathway.</text>
</comment>
<dbReference type="GeneID" id="106157940"/>
<evidence type="ECO:0000256" key="4">
    <source>
        <dbReference type="ARBA" id="ARBA00022692"/>
    </source>
</evidence>
<evidence type="ECO:0000256" key="1">
    <source>
        <dbReference type="ARBA" id="ARBA00004100"/>
    </source>
</evidence>
<dbReference type="RefSeq" id="XP_013389201.1">
    <property type="nucleotide sequence ID" value="XM_013533747.1"/>
</dbReference>